<protein>
    <recommendedName>
        <fullName evidence="4">Reverse transcriptase domain-containing protein</fullName>
    </recommendedName>
</protein>
<accession>A0ABN8RAN5</accession>
<evidence type="ECO:0000313" key="3">
    <source>
        <dbReference type="Proteomes" id="UP001159405"/>
    </source>
</evidence>
<dbReference type="Proteomes" id="UP001159405">
    <property type="component" value="Unassembled WGS sequence"/>
</dbReference>
<dbReference type="PANTHER" id="PTHR21301:SF10">
    <property type="entry name" value="REVERSE TRANSCRIPTASE DOMAIN-CONTAINING PROTEIN"/>
    <property type="match status" value="1"/>
</dbReference>
<dbReference type="EMBL" id="CALNXK010000206">
    <property type="protein sequence ID" value="CAH3175973.1"/>
    <property type="molecule type" value="Genomic_DNA"/>
</dbReference>
<feature type="region of interest" description="Disordered" evidence="1">
    <location>
        <begin position="49"/>
        <end position="78"/>
    </location>
</feature>
<evidence type="ECO:0008006" key="4">
    <source>
        <dbReference type="Google" id="ProtNLM"/>
    </source>
</evidence>
<dbReference type="PANTHER" id="PTHR21301">
    <property type="entry name" value="REVERSE TRANSCRIPTASE"/>
    <property type="match status" value="1"/>
</dbReference>
<keyword evidence="3" id="KW-1185">Reference proteome</keyword>
<organism evidence="2 3">
    <name type="scientific">Porites lobata</name>
    <dbReference type="NCBI Taxonomy" id="104759"/>
    <lineage>
        <taxon>Eukaryota</taxon>
        <taxon>Metazoa</taxon>
        <taxon>Cnidaria</taxon>
        <taxon>Anthozoa</taxon>
        <taxon>Hexacorallia</taxon>
        <taxon>Scleractinia</taxon>
        <taxon>Fungiina</taxon>
        <taxon>Poritidae</taxon>
        <taxon>Porites</taxon>
    </lineage>
</organism>
<reference evidence="2 3" key="1">
    <citation type="submission" date="2022-05" db="EMBL/GenBank/DDBJ databases">
        <authorList>
            <consortium name="Genoscope - CEA"/>
            <person name="William W."/>
        </authorList>
    </citation>
    <scope>NUCLEOTIDE SEQUENCE [LARGE SCALE GENOMIC DNA]</scope>
</reference>
<gene>
    <name evidence="2" type="ORF">PLOB_00017364</name>
</gene>
<evidence type="ECO:0000256" key="1">
    <source>
        <dbReference type="SAM" id="MobiDB-lite"/>
    </source>
</evidence>
<proteinExistence type="predicted"/>
<name>A0ABN8RAN5_9CNID</name>
<comment type="caution">
    <text evidence="2">The sequence shown here is derived from an EMBL/GenBank/DDBJ whole genome shotgun (WGS) entry which is preliminary data.</text>
</comment>
<evidence type="ECO:0000313" key="2">
    <source>
        <dbReference type="EMBL" id="CAH3175973.1"/>
    </source>
</evidence>
<sequence>MEQTRFDYSMKNIPIPSRNTYIKKLIEKTESVIKRIRWKAFFFEQNKDKNKTNRDSDNDDSNSAIDNNFGFKSRKCPPQNEELNNFEADVYDMIKNIEFRQVRDDFQDQLQHDIRKINNSTKAFIPADKTNNYYEVDKTTHDKLIMDSITSTYKKANTNTIISINNEAKDIATNLNIADRAERMAERQAFITLKDHKDNFQNKPACRLINPAKSEIGRISKQLLENINTTIRRKTGLNQWKNSTSVINWFSYIQDKHQHTFAVFDIENFYPSITEKLLTDAITFAKQHTSITDRDIDIIMHSRKSLLFDKNTAWIKKNNSSFDVTMGSYDGAEVCELVGLFILNDLCNEYGKDNIGLYRDDGLAIFKHTSGPQAERIRKDITRRFKTHGLNITIQTNLKIVNYLDVTFDLTNSTYCPYRKPNDHPQYINTKSNHPPNIIKQIPASISRRISDNSSNEDAFNKAKPVYNSALKASGYTETLTYNKDKQPARPRRNRQRNIIWYNPPFSKNVKTNVSRTFLKLISKHFPKQHKYHSLFNKNNVKVSYSCMDNMKSIINKHNKKVTNADNDTNTDNQAQCNCRNKDQCPLDNKCLTSSVIYNAQVTTNNATKNYIGLTEGTFKQRFSQHKATFKHRKYTNSTELSKYIWKLRDNNQDFNIKWTIISRARPYNNISKRCDLCLTEKLMIITANPDRILNKRSELISKCRHENKFYLRNN</sequence>